<feature type="chain" id="PRO_5045079098" evidence="1">
    <location>
        <begin position="20"/>
        <end position="298"/>
    </location>
</feature>
<proteinExistence type="predicted"/>
<gene>
    <name evidence="2" type="ORF">CCMP2556_LOCUS6217</name>
</gene>
<name>A0ABP0IFX4_9DINO</name>
<organism evidence="2 3">
    <name type="scientific">Durusdinium trenchii</name>
    <dbReference type="NCBI Taxonomy" id="1381693"/>
    <lineage>
        <taxon>Eukaryota</taxon>
        <taxon>Sar</taxon>
        <taxon>Alveolata</taxon>
        <taxon>Dinophyceae</taxon>
        <taxon>Suessiales</taxon>
        <taxon>Symbiodiniaceae</taxon>
        <taxon>Durusdinium</taxon>
    </lineage>
</organism>
<evidence type="ECO:0000313" key="3">
    <source>
        <dbReference type="Proteomes" id="UP001642484"/>
    </source>
</evidence>
<accession>A0ABP0IFX4</accession>
<dbReference type="EMBL" id="CAXAMN010002681">
    <property type="protein sequence ID" value="CAK9000806.1"/>
    <property type="molecule type" value="Genomic_DNA"/>
</dbReference>
<evidence type="ECO:0000256" key="1">
    <source>
        <dbReference type="SAM" id="SignalP"/>
    </source>
</evidence>
<reference evidence="2 3" key="1">
    <citation type="submission" date="2024-02" db="EMBL/GenBank/DDBJ databases">
        <authorList>
            <person name="Chen Y."/>
            <person name="Shah S."/>
            <person name="Dougan E. K."/>
            <person name="Thang M."/>
            <person name="Chan C."/>
        </authorList>
    </citation>
    <scope>NUCLEOTIDE SEQUENCE [LARGE SCALE GENOMIC DNA]</scope>
</reference>
<keyword evidence="3" id="KW-1185">Reference proteome</keyword>
<dbReference type="Proteomes" id="UP001642484">
    <property type="component" value="Unassembled WGS sequence"/>
</dbReference>
<feature type="signal peptide" evidence="1">
    <location>
        <begin position="1"/>
        <end position="19"/>
    </location>
</feature>
<sequence>MWPWLATAWVLLAWTTCRCRHSIGRECAVPALPLRPRPLRRGLATRQLFSESVFTRRSKRSLSTWYGQPVIPDSDVKAYVDLVLSDPNSQVNDPAVPDFIEREVYFVVVRFVLQMLHFAVGVIDERALFGQTLYMLQYQSKEHKQLQRASLNLTPDMIDFAMREVVTPSSQNMRIVSKLADKILYKNAVKFALRLVIDMVSSVELSGCGLRVSVQIEADPSSAKKSLQQYPLNLGPFEKSCEPLVKELMAQRTIPLPQKLQKALYKNLLRVLALSAAAALQSSKLDVFGISVDPRFGR</sequence>
<evidence type="ECO:0000313" key="2">
    <source>
        <dbReference type="EMBL" id="CAK9000806.1"/>
    </source>
</evidence>
<keyword evidence="1" id="KW-0732">Signal</keyword>
<protein>
    <submittedName>
        <fullName evidence="2">Uncharacterized protein</fullName>
    </submittedName>
</protein>
<comment type="caution">
    <text evidence="2">The sequence shown here is derived from an EMBL/GenBank/DDBJ whole genome shotgun (WGS) entry which is preliminary data.</text>
</comment>